<evidence type="ECO:0000313" key="2">
    <source>
        <dbReference type="EMBL" id="MXO53981.1"/>
    </source>
</evidence>
<dbReference type="SUPFAM" id="SSF51735">
    <property type="entry name" value="NAD(P)-binding Rossmann-fold domains"/>
    <property type="match status" value="1"/>
</dbReference>
<comment type="caution">
    <text evidence="2">The sequence shown here is derived from an EMBL/GenBank/DDBJ whole genome shotgun (WGS) entry which is preliminary data.</text>
</comment>
<dbReference type="InterPro" id="IPR036291">
    <property type="entry name" value="NAD(P)-bd_dom_sf"/>
</dbReference>
<gene>
    <name evidence="2" type="ORF">GRI47_08165</name>
</gene>
<protein>
    <submittedName>
        <fullName evidence="2">NAD(P)H-binding protein</fullName>
    </submittedName>
</protein>
<dbReference type="PANTHER" id="PTHR12126:SF11">
    <property type="entry name" value="NADH DEHYDROGENASE [UBIQUINONE] 1 ALPHA SUBCOMPLEX SUBUNIT 9, MITOCHONDRIAL"/>
    <property type="match status" value="1"/>
</dbReference>
<dbReference type="EMBL" id="WTYD01000001">
    <property type="protein sequence ID" value="MXO53981.1"/>
    <property type="molecule type" value="Genomic_DNA"/>
</dbReference>
<dbReference type="InterPro" id="IPR051207">
    <property type="entry name" value="ComplexI_NDUFA9_subunit"/>
</dbReference>
<reference evidence="2 3" key="1">
    <citation type="submission" date="2019-12" db="EMBL/GenBank/DDBJ databases">
        <title>Genomic-based taxomic classification of the family Erythrobacteraceae.</title>
        <authorList>
            <person name="Xu L."/>
        </authorList>
    </citation>
    <scope>NUCLEOTIDE SEQUENCE [LARGE SCALE GENOMIC DNA]</scope>
    <source>
        <strain evidence="2 3">JCM 17468</strain>
    </source>
</reference>
<keyword evidence="3" id="KW-1185">Reference proteome</keyword>
<evidence type="ECO:0000313" key="3">
    <source>
        <dbReference type="Proteomes" id="UP000430272"/>
    </source>
</evidence>
<dbReference type="RefSeq" id="WP_160660776.1">
    <property type="nucleotide sequence ID" value="NZ_BAABDV010000001.1"/>
</dbReference>
<organism evidence="2 3">
    <name type="scientific">Qipengyuania pelagi</name>
    <dbReference type="NCBI Taxonomy" id="994320"/>
    <lineage>
        <taxon>Bacteria</taxon>
        <taxon>Pseudomonadati</taxon>
        <taxon>Pseudomonadota</taxon>
        <taxon>Alphaproteobacteria</taxon>
        <taxon>Sphingomonadales</taxon>
        <taxon>Erythrobacteraceae</taxon>
        <taxon>Qipengyuania</taxon>
    </lineage>
</organism>
<proteinExistence type="predicted"/>
<dbReference type="PANTHER" id="PTHR12126">
    <property type="entry name" value="NADH-UBIQUINONE OXIDOREDUCTASE 39 KDA SUBUNIT-RELATED"/>
    <property type="match status" value="1"/>
</dbReference>
<dbReference type="OrthoDB" id="9814124at2"/>
<dbReference type="InterPro" id="IPR001509">
    <property type="entry name" value="Epimerase_deHydtase"/>
</dbReference>
<name>A0A844Y7Q8_9SPHN</name>
<accession>A0A844Y7Q8</accession>
<feature type="domain" description="NAD-dependent epimerase/dehydratase" evidence="1">
    <location>
        <begin position="3"/>
        <end position="190"/>
    </location>
</feature>
<dbReference type="Pfam" id="PF01370">
    <property type="entry name" value="Epimerase"/>
    <property type="match status" value="1"/>
</dbReference>
<dbReference type="Gene3D" id="3.40.50.720">
    <property type="entry name" value="NAD(P)-binding Rossmann-like Domain"/>
    <property type="match status" value="1"/>
</dbReference>
<evidence type="ECO:0000259" key="1">
    <source>
        <dbReference type="Pfam" id="PF01370"/>
    </source>
</evidence>
<sequence length="300" mass="32329">MSVAITGATGFVGQAVLDAANRQGIAIRALTRRAQQPREGLTWIEGALSDSASLDRLIEGAEAVIHIAGLTNAPDPKDFHQANVIGTRNLLRACQDAGVRRFVFVSSLSAREPELSRYGASKAEAEKWVGASGLDWTMVRPPAVYGPRDRDMLELFRAARFGVVPVPPRGRTSIIHVDDLAESLLALGARTGSGEIVEPDDGHPNGYEHAELAKLIGRAVGKRVVAPHLPAPLLHLAAKADRALRGDKAKLTPDRAGYMAHPDWVCDPARALADEVWKPKISGPDGLKQTADWYRAQGWL</sequence>
<dbReference type="Proteomes" id="UP000430272">
    <property type="component" value="Unassembled WGS sequence"/>
</dbReference>
<dbReference type="GO" id="GO:0044877">
    <property type="term" value="F:protein-containing complex binding"/>
    <property type="evidence" value="ECO:0007669"/>
    <property type="project" value="TreeGrafter"/>
</dbReference>
<dbReference type="AlphaFoldDB" id="A0A844Y7Q8"/>